<comment type="subcellular location">
    <subcellularLocation>
        <location evidence="1">Endoplasmic reticulum membrane</location>
        <topology evidence="1">Multi-pass membrane protein</topology>
    </subcellularLocation>
</comment>
<reference evidence="10" key="1">
    <citation type="submission" date="2021-06" db="EMBL/GenBank/DDBJ databases">
        <authorList>
            <person name="Hodson N. C."/>
            <person name="Mongue J. A."/>
            <person name="Jaron S. K."/>
        </authorList>
    </citation>
    <scope>NUCLEOTIDE SEQUENCE</scope>
</reference>
<keyword evidence="11" id="KW-1185">Reference proteome</keyword>
<proteinExistence type="inferred from homology"/>
<feature type="transmembrane region" description="Helical" evidence="9">
    <location>
        <begin position="70"/>
        <end position="89"/>
    </location>
</feature>
<feature type="transmembrane region" description="Helical" evidence="9">
    <location>
        <begin position="101"/>
        <end position="120"/>
    </location>
</feature>
<evidence type="ECO:0000256" key="5">
    <source>
        <dbReference type="ARBA" id="ARBA00022824"/>
    </source>
</evidence>
<evidence type="ECO:0000256" key="2">
    <source>
        <dbReference type="ARBA" id="ARBA00009010"/>
    </source>
</evidence>
<protein>
    <submittedName>
        <fullName evidence="10">Uncharacterized protein</fullName>
    </submittedName>
</protein>
<accession>A0A8J2PUQ4</accession>
<dbReference type="InterPro" id="IPR004299">
    <property type="entry name" value="MBOAT_fam"/>
</dbReference>
<organism evidence="10 11">
    <name type="scientific">Allacma fusca</name>
    <dbReference type="NCBI Taxonomy" id="39272"/>
    <lineage>
        <taxon>Eukaryota</taxon>
        <taxon>Metazoa</taxon>
        <taxon>Ecdysozoa</taxon>
        <taxon>Arthropoda</taxon>
        <taxon>Hexapoda</taxon>
        <taxon>Collembola</taxon>
        <taxon>Symphypleona</taxon>
        <taxon>Sminthuridae</taxon>
        <taxon>Allacma</taxon>
    </lineage>
</organism>
<keyword evidence="7 9" id="KW-0472">Membrane</keyword>
<evidence type="ECO:0000313" key="10">
    <source>
        <dbReference type="EMBL" id="CAG7838080.1"/>
    </source>
</evidence>
<name>A0A8J2PUQ4_9HEXA</name>
<dbReference type="EMBL" id="CAJVCH010571642">
    <property type="protein sequence ID" value="CAG7838080.1"/>
    <property type="molecule type" value="Genomic_DNA"/>
</dbReference>
<keyword evidence="3" id="KW-0808">Transferase</keyword>
<dbReference type="Proteomes" id="UP000708208">
    <property type="component" value="Unassembled WGS sequence"/>
</dbReference>
<comment type="similarity">
    <text evidence="2">Belongs to the membrane-bound acyltransferase family. Sterol o-acyltransferase subfamily.</text>
</comment>
<keyword evidence="6 9" id="KW-1133">Transmembrane helix</keyword>
<evidence type="ECO:0000256" key="7">
    <source>
        <dbReference type="ARBA" id="ARBA00023136"/>
    </source>
</evidence>
<dbReference type="PANTHER" id="PTHR10408">
    <property type="entry name" value="STEROL O-ACYLTRANSFERASE"/>
    <property type="match status" value="1"/>
</dbReference>
<evidence type="ECO:0000256" key="4">
    <source>
        <dbReference type="ARBA" id="ARBA00022692"/>
    </source>
</evidence>
<dbReference type="AlphaFoldDB" id="A0A8J2PUQ4"/>
<keyword evidence="5" id="KW-0256">Endoplasmic reticulum</keyword>
<keyword evidence="8" id="KW-0012">Acyltransferase</keyword>
<dbReference type="GO" id="GO:0008374">
    <property type="term" value="F:O-acyltransferase activity"/>
    <property type="evidence" value="ECO:0007669"/>
    <property type="project" value="InterPro"/>
</dbReference>
<evidence type="ECO:0000256" key="6">
    <source>
        <dbReference type="ARBA" id="ARBA00022989"/>
    </source>
</evidence>
<dbReference type="PANTHER" id="PTHR10408:SF8">
    <property type="entry name" value="O-ACYLTRANSFERASE"/>
    <property type="match status" value="1"/>
</dbReference>
<keyword evidence="4 9" id="KW-0812">Transmembrane</keyword>
<evidence type="ECO:0000313" key="11">
    <source>
        <dbReference type="Proteomes" id="UP000708208"/>
    </source>
</evidence>
<dbReference type="OrthoDB" id="10039049at2759"/>
<evidence type="ECO:0000256" key="3">
    <source>
        <dbReference type="ARBA" id="ARBA00022679"/>
    </source>
</evidence>
<evidence type="ECO:0000256" key="1">
    <source>
        <dbReference type="ARBA" id="ARBA00004477"/>
    </source>
</evidence>
<evidence type="ECO:0000256" key="9">
    <source>
        <dbReference type="SAM" id="Phobius"/>
    </source>
</evidence>
<dbReference type="GO" id="GO:0008203">
    <property type="term" value="P:cholesterol metabolic process"/>
    <property type="evidence" value="ECO:0007669"/>
    <property type="project" value="TreeGrafter"/>
</dbReference>
<dbReference type="Pfam" id="PF03062">
    <property type="entry name" value="MBOAT"/>
    <property type="match status" value="1"/>
</dbReference>
<dbReference type="GO" id="GO:0005789">
    <property type="term" value="C:endoplasmic reticulum membrane"/>
    <property type="evidence" value="ECO:0007669"/>
    <property type="project" value="UniProtKB-SubCell"/>
</dbReference>
<dbReference type="InterPro" id="IPR014371">
    <property type="entry name" value="Oat_ACAT_DAG_ARE"/>
</dbReference>
<comment type="caution">
    <text evidence="10">The sequence shown here is derived from an EMBL/GenBank/DDBJ whole genome shotgun (WGS) entry which is preliminary data.</text>
</comment>
<sequence>MFYKDWWNCSSFAVYYKTWNILVHDWLYTYIFKDAWESGLGRKFKALPTILVFLVSSIFHEYMLCISFHFFFPAVLVLFGIFGFVFVFIGNRKKTTPVGNVLFWMAMMSGTGIIVAAYSMEVYARINCPVMEKSLRSFFIPRNIACNAIRFQWN</sequence>
<evidence type="ECO:0000256" key="8">
    <source>
        <dbReference type="ARBA" id="ARBA00023315"/>
    </source>
</evidence>
<gene>
    <name evidence="10" type="ORF">AFUS01_LOCUS47091</name>
</gene>